<protein>
    <submittedName>
        <fullName evidence="2">Uncharacterized protein</fullName>
    </submittedName>
</protein>
<organism evidence="2 3">
    <name type="scientific">Rhododendron simsii</name>
    <name type="common">Sims's rhododendron</name>
    <dbReference type="NCBI Taxonomy" id="118357"/>
    <lineage>
        <taxon>Eukaryota</taxon>
        <taxon>Viridiplantae</taxon>
        <taxon>Streptophyta</taxon>
        <taxon>Embryophyta</taxon>
        <taxon>Tracheophyta</taxon>
        <taxon>Spermatophyta</taxon>
        <taxon>Magnoliopsida</taxon>
        <taxon>eudicotyledons</taxon>
        <taxon>Gunneridae</taxon>
        <taxon>Pentapetalae</taxon>
        <taxon>asterids</taxon>
        <taxon>Ericales</taxon>
        <taxon>Ericaceae</taxon>
        <taxon>Ericoideae</taxon>
        <taxon>Rhodoreae</taxon>
        <taxon>Rhododendron</taxon>
    </lineage>
</organism>
<dbReference type="EMBL" id="WJXA01000001">
    <property type="protein sequence ID" value="KAF7154770.1"/>
    <property type="molecule type" value="Genomic_DNA"/>
</dbReference>
<proteinExistence type="predicted"/>
<dbReference type="AlphaFoldDB" id="A0A834M018"/>
<evidence type="ECO:0000313" key="3">
    <source>
        <dbReference type="Proteomes" id="UP000626092"/>
    </source>
</evidence>
<evidence type="ECO:0000313" key="2">
    <source>
        <dbReference type="EMBL" id="KAF7154770.1"/>
    </source>
</evidence>
<keyword evidence="3" id="KW-1185">Reference proteome</keyword>
<sequence>MVVWVREGDRVQEPQTPRNPVQNKRKQGKGLCFSGLRPSLPDSDKNVVFEADSDSVLSKGLAAYLFKGFRVGLWRRFYGFHLILWCFLCCNKA</sequence>
<feature type="compositionally biased region" description="Basic and acidic residues" evidence="1">
    <location>
        <begin position="1"/>
        <end position="12"/>
    </location>
</feature>
<gene>
    <name evidence="2" type="ORF">RHSIM_Rhsim01G0036500</name>
</gene>
<feature type="region of interest" description="Disordered" evidence="1">
    <location>
        <begin position="1"/>
        <end position="30"/>
    </location>
</feature>
<accession>A0A834M018</accession>
<comment type="caution">
    <text evidence="2">The sequence shown here is derived from an EMBL/GenBank/DDBJ whole genome shotgun (WGS) entry which is preliminary data.</text>
</comment>
<dbReference type="OrthoDB" id="411584at2759"/>
<evidence type="ECO:0000256" key="1">
    <source>
        <dbReference type="SAM" id="MobiDB-lite"/>
    </source>
</evidence>
<feature type="compositionally biased region" description="Polar residues" evidence="1">
    <location>
        <begin position="13"/>
        <end position="22"/>
    </location>
</feature>
<dbReference type="Proteomes" id="UP000626092">
    <property type="component" value="Unassembled WGS sequence"/>
</dbReference>
<name>A0A834M018_RHOSS</name>
<reference evidence="2" key="1">
    <citation type="submission" date="2019-11" db="EMBL/GenBank/DDBJ databases">
        <authorList>
            <person name="Liu Y."/>
            <person name="Hou J."/>
            <person name="Li T.-Q."/>
            <person name="Guan C.-H."/>
            <person name="Wu X."/>
            <person name="Wu H.-Z."/>
            <person name="Ling F."/>
            <person name="Zhang R."/>
            <person name="Shi X.-G."/>
            <person name="Ren J.-P."/>
            <person name="Chen E.-F."/>
            <person name="Sun J.-M."/>
        </authorList>
    </citation>
    <scope>NUCLEOTIDE SEQUENCE</scope>
    <source>
        <strain evidence="2">Adult_tree_wgs_1</strain>
        <tissue evidence="2">Leaves</tissue>
    </source>
</reference>